<feature type="signal peptide" evidence="4">
    <location>
        <begin position="1"/>
        <end position="16"/>
    </location>
</feature>
<dbReference type="InterPro" id="IPR000618">
    <property type="entry name" value="Insect_cuticle"/>
</dbReference>
<keyword evidence="2 4" id="KW-0732">Signal</keyword>
<evidence type="ECO:0000256" key="1">
    <source>
        <dbReference type="ARBA" id="ARBA00022460"/>
    </source>
</evidence>
<feature type="chain" id="PRO_5035848164" evidence="4">
    <location>
        <begin position="17"/>
        <end position="167"/>
    </location>
</feature>
<dbReference type="InterPro" id="IPR031311">
    <property type="entry name" value="CHIT_BIND_RR_consensus"/>
</dbReference>
<evidence type="ECO:0000256" key="4">
    <source>
        <dbReference type="SAM" id="SignalP"/>
    </source>
</evidence>
<dbReference type="PROSITE" id="PS51155">
    <property type="entry name" value="CHIT_BIND_RR_2"/>
    <property type="match status" value="1"/>
</dbReference>
<dbReference type="PROSITE" id="PS51257">
    <property type="entry name" value="PROKAR_LIPOPROTEIN"/>
    <property type="match status" value="1"/>
</dbReference>
<protein>
    <submittedName>
        <fullName evidence="5">(apollo) hypothetical protein</fullName>
    </submittedName>
</protein>
<dbReference type="GO" id="GO:0062129">
    <property type="term" value="C:chitin-based extracellular matrix"/>
    <property type="evidence" value="ECO:0007669"/>
    <property type="project" value="TreeGrafter"/>
</dbReference>
<dbReference type="AlphaFoldDB" id="A0A8S3W4T8"/>
<keyword evidence="1 3" id="KW-0193">Cuticle</keyword>
<dbReference type="OrthoDB" id="7920766at2759"/>
<dbReference type="PROSITE" id="PS00233">
    <property type="entry name" value="CHIT_BIND_RR_1"/>
    <property type="match status" value="1"/>
</dbReference>
<comment type="caution">
    <text evidence="5">The sequence shown here is derived from an EMBL/GenBank/DDBJ whole genome shotgun (WGS) entry which is preliminary data.</text>
</comment>
<dbReference type="PANTHER" id="PTHR10380">
    <property type="entry name" value="CUTICLE PROTEIN"/>
    <property type="match status" value="1"/>
</dbReference>
<dbReference type="InterPro" id="IPR050468">
    <property type="entry name" value="Cuticle_Struct_Prot"/>
</dbReference>
<evidence type="ECO:0000313" key="5">
    <source>
        <dbReference type="EMBL" id="CAG4940771.1"/>
    </source>
</evidence>
<sequence>MKNLIVLICAIGCACASVSDQQANTIRSNFDHDSQGGYKYGFETDNGITAQADGKITVLNKDETALQVQGSISYVSPEGQNIVITYVADENGYQPKSDSLPTPPAPIPIPDYIARALEYIAAHPYKEETDVYEEKKVAKVYEDKKVAKVYEEKKVPKITEVKRFGRK</sequence>
<organism evidence="5 6">
    <name type="scientific">Parnassius apollo</name>
    <name type="common">Apollo butterfly</name>
    <name type="synonym">Papilio apollo</name>
    <dbReference type="NCBI Taxonomy" id="110799"/>
    <lineage>
        <taxon>Eukaryota</taxon>
        <taxon>Metazoa</taxon>
        <taxon>Ecdysozoa</taxon>
        <taxon>Arthropoda</taxon>
        <taxon>Hexapoda</taxon>
        <taxon>Insecta</taxon>
        <taxon>Pterygota</taxon>
        <taxon>Neoptera</taxon>
        <taxon>Endopterygota</taxon>
        <taxon>Lepidoptera</taxon>
        <taxon>Glossata</taxon>
        <taxon>Ditrysia</taxon>
        <taxon>Papilionoidea</taxon>
        <taxon>Papilionidae</taxon>
        <taxon>Parnassiinae</taxon>
        <taxon>Parnassini</taxon>
        <taxon>Parnassius</taxon>
        <taxon>Parnassius</taxon>
    </lineage>
</organism>
<name>A0A8S3W4T8_PARAO</name>
<keyword evidence="6" id="KW-1185">Reference proteome</keyword>
<dbReference type="EMBL" id="CAJQZP010000150">
    <property type="protein sequence ID" value="CAG4940771.1"/>
    <property type="molecule type" value="Genomic_DNA"/>
</dbReference>
<reference evidence="5" key="1">
    <citation type="submission" date="2021-04" db="EMBL/GenBank/DDBJ databases">
        <authorList>
            <person name="Tunstrom K."/>
        </authorList>
    </citation>
    <scope>NUCLEOTIDE SEQUENCE</scope>
</reference>
<dbReference type="GO" id="GO:0008010">
    <property type="term" value="F:structural constituent of chitin-based larval cuticle"/>
    <property type="evidence" value="ECO:0007669"/>
    <property type="project" value="TreeGrafter"/>
</dbReference>
<evidence type="ECO:0000313" key="6">
    <source>
        <dbReference type="Proteomes" id="UP000691718"/>
    </source>
</evidence>
<dbReference type="Proteomes" id="UP000691718">
    <property type="component" value="Unassembled WGS sequence"/>
</dbReference>
<gene>
    <name evidence="5" type="ORF">PAPOLLO_LOCUS2077</name>
</gene>
<evidence type="ECO:0000256" key="3">
    <source>
        <dbReference type="PROSITE-ProRule" id="PRU00497"/>
    </source>
</evidence>
<accession>A0A8S3W4T8</accession>
<dbReference type="Pfam" id="PF00379">
    <property type="entry name" value="Chitin_bind_4"/>
    <property type="match status" value="1"/>
</dbReference>
<proteinExistence type="predicted"/>
<evidence type="ECO:0000256" key="2">
    <source>
        <dbReference type="ARBA" id="ARBA00022729"/>
    </source>
</evidence>
<dbReference type="PANTHER" id="PTHR10380:SF173">
    <property type="entry name" value="CUTICULAR PROTEIN 47EF, ISOFORM C-RELATED"/>
    <property type="match status" value="1"/>
</dbReference>